<dbReference type="Proteomes" id="UP000265520">
    <property type="component" value="Unassembled WGS sequence"/>
</dbReference>
<evidence type="ECO:0000256" key="1">
    <source>
        <dbReference type="SAM" id="MobiDB-lite"/>
    </source>
</evidence>
<name>A0A392USQ9_9FABA</name>
<feature type="non-terminal residue" evidence="2">
    <location>
        <position position="41"/>
    </location>
</feature>
<keyword evidence="3" id="KW-1185">Reference proteome</keyword>
<organism evidence="2 3">
    <name type="scientific">Trifolium medium</name>
    <dbReference type="NCBI Taxonomy" id="97028"/>
    <lineage>
        <taxon>Eukaryota</taxon>
        <taxon>Viridiplantae</taxon>
        <taxon>Streptophyta</taxon>
        <taxon>Embryophyta</taxon>
        <taxon>Tracheophyta</taxon>
        <taxon>Spermatophyta</taxon>
        <taxon>Magnoliopsida</taxon>
        <taxon>eudicotyledons</taxon>
        <taxon>Gunneridae</taxon>
        <taxon>Pentapetalae</taxon>
        <taxon>rosids</taxon>
        <taxon>fabids</taxon>
        <taxon>Fabales</taxon>
        <taxon>Fabaceae</taxon>
        <taxon>Papilionoideae</taxon>
        <taxon>50 kb inversion clade</taxon>
        <taxon>NPAAA clade</taxon>
        <taxon>Hologalegina</taxon>
        <taxon>IRL clade</taxon>
        <taxon>Trifolieae</taxon>
        <taxon>Trifolium</taxon>
    </lineage>
</organism>
<dbReference type="AlphaFoldDB" id="A0A392USQ9"/>
<accession>A0A392USQ9</accession>
<dbReference type="EMBL" id="LXQA010891274">
    <property type="protein sequence ID" value="MCI75797.1"/>
    <property type="molecule type" value="Genomic_DNA"/>
</dbReference>
<evidence type="ECO:0000313" key="3">
    <source>
        <dbReference type="Proteomes" id="UP000265520"/>
    </source>
</evidence>
<protein>
    <submittedName>
        <fullName evidence="2">Uncharacterized protein</fullName>
    </submittedName>
</protein>
<sequence>MSDGGVENERKEKNYESECEVEEEVENKIVEKKSRNGKQPL</sequence>
<feature type="compositionally biased region" description="Basic and acidic residues" evidence="1">
    <location>
        <begin position="7"/>
        <end position="16"/>
    </location>
</feature>
<proteinExistence type="predicted"/>
<comment type="caution">
    <text evidence="2">The sequence shown here is derived from an EMBL/GenBank/DDBJ whole genome shotgun (WGS) entry which is preliminary data.</text>
</comment>
<feature type="region of interest" description="Disordered" evidence="1">
    <location>
        <begin position="1"/>
        <end position="41"/>
    </location>
</feature>
<reference evidence="2 3" key="1">
    <citation type="journal article" date="2018" name="Front. Plant Sci.">
        <title>Red Clover (Trifolium pratense) and Zigzag Clover (T. medium) - A Picture of Genomic Similarities and Differences.</title>
        <authorList>
            <person name="Dluhosova J."/>
            <person name="Istvanek J."/>
            <person name="Nedelnik J."/>
            <person name="Repkova J."/>
        </authorList>
    </citation>
    <scope>NUCLEOTIDE SEQUENCE [LARGE SCALE GENOMIC DNA]</scope>
    <source>
        <strain evidence="3">cv. 10/8</strain>
        <tissue evidence="2">Leaf</tissue>
    </source>
</reference>
<evidence type="ECO:0000313" key="2">
    <source>
        <dbReference type="EMBL" id="MCI75797.1"/>
    </source>
</evidence>